<comment type="caution">
    <text evidence="2">The sequence shown here is derived from an EMBL/GenBank/DDBJ whole genome shotgun (WGS) entry which is preliminary data.</text>
</comment>
<evidence type="ECO:0000313" key="2">
    <source>
        <dbReference type="EMBL" id="KAI8045780.1"/>
    </source>
</evidence>
<name>A0A9P9YZG9_9MUSC</name>
<keyword evidence="1" id="KW-1133">Transmembrane helix</keyword>
<keyword evidence="3" id="KW-1185">Reference proteome</keyword>
<dbReference type="EMBL" id="JAMKOV010000001">
    <property type="protein sequence ID" value="KAI8045780.1"/>
    <property type="molecule type" value="Genomic_DNA"/>
</dbReference>
<reference evidence="2" key="1">
    <citation type="journal article" date="2023" name="Genome Biol. Evol.">
        <title>Long-read-based Genome Assembly of Drosophila gunungcola Reveals Fewer Chemosensory Genes in Flower-breeding Species.</title>
        <authorList>
            <person name="Negi A."/>
            <person name="Liao B.Y."/>
            <person name="Yeh S.D."/>
        </authorList>
    </citation>
    <scope>NUCLEOTIDE SEQUENCE</scope>
    <source>
        <strain evidence="2">Sukarami</strain>
    </source>
</reference>
<dbReference type="AlphaFoldDB" id="A0A9P9YZG9"/>
<protein>
    <submittedName>
        <fullName evidence="2">Uncharacterized protein</fullName>
    </submittedName>
</protein>
<keyword evidence="1" id="KW-0472">Membrane</keyword>
<gene>
    <name evidence="2" type="ORF">M5D96_001969</name>
</gene>
<accession>A0A9P9YZG9</accession>
<organism evidence="2 3">
    <name type="scientific">Drosophila gunungcola</name>
    <name type="common">fruit fly</name>
    <dbReference type="NCBI Taxonomy" id="103775"/>
    <lineage>
        <taxon>Eukaryota</taxon>
        <taxon>Metazoa</taxon>
        <taxon>Ecdysozoa</taxon>
        <taxon>Arthropoda</taxon>
        <taxon>Hexapoda</taxon>
        <taxon>Insecta</taxon>
        <taxon>Pterygota</taxon>
        <taxon>Neoptera</taxon>
        <taxon>Endopterygota</taxon>
        <taxon>Diptera</taxon>
        <taxon>Brachycera</taxon>
        <taxon>Muscomorpha</taxon>
        <taxon>Ephydroidea</taxon>
        <taxon>Drosophilidae</taxon>
        <taxon>Drosophila</taxon>
        <taxon>Sophophora</taxon>
    </lineage>
</organism>
<proteinExistence type="predicted"/>
<evidence type="ECO:0000313" key="3">
    <source>
        <dbReference type="Proteomes" id="UP001059596"/>
    </source>
</evidence>
<feature type="transmembrane region" description="Helical" evidence="1">
    <location>
        <begin position="73"/>
        <end position="94"/>
    </location>
</feature>
<dbReference type="Proteomes" id="UP001059596">
    <property type="component" value="Chromosome 3R"/>
</dbReference>
<evidence type="ECO:0000256" key="1">
    <source>
        <dbReference type="SAM" id="Phobius"/>
    </source>
</evidence>
<sequence>MALAQLCSGQKSSRPGSWFWPWLRLRLRDSNFETLGLWLTAQCERVNLPAWDSAMIPQNVKAKAHCHRIRRTCGFGPVFLCFVILFWYYGFIWLHCDIARVDLTLGWIIVFNSAPDRPANRNPPGWVY</sequence>
<keyword evidence="1" id="KW-0812">Transmembrane</keyword>